<dbReference type="PANTHER" id="PTHR11076">
    <property type="entry name" value="DNA REPAIR POLYMERASE UMUC / TRANSFERASE FAMILY MEMBER"/>
    <property type="match status" value="1"/>
</dbReference>
<dbReference type="Pfam" id="PF00817">
    <property type="entry name" value="IMS"/>
    <property type="match status" value="2"/>
</dbReference>
<gene>
    <name evidence="7" type="ORF">NR989_10065</name>
</gene>
<sequence length="448" mass="50443">MPIYALVDGNSFYASCQIAFQPNLLNRPVVVLSNNDGCIVAANSIAKNLDLTHTTPNSLGNGGYRSATPSSMMFQPFFKVAPMLKKHNTAVFSSNYELYADMSQRMHSISSQFAIRQEVYSIDESFLDFTGLPKENLQNHALELKQRVMQWIGIPVAVGIGHSKTQAKLANHLAKKQPNGVLDLTQMQDSTLQALYKTVKVKNIWGIGKQLSQQLINQGIESAYDLATADPKSLRKRFSVNIERTALELNGQVCFSFHESPANKQNIVSSRSFGQNVTDFSIMREAVSSYTATAAEKLRKQQGTCQALTVFITTPPYQQRLPQYRNQYTLPLIYPTDSTILLSKIALRALQHIWIEGYQYQKASVMLSKIQPKTNLQTDLFAPEPKFSGNPKSDRLMNTLDKINQQMGKNTLQLASSGLQKNRWKMNRNLMSKRYTTHWQELLTVKAC</sequence>
<evidence type="ECO:0000259" key="6">
    <source>
        <dbReference type="PROSITE" id="PS50173"/>
    </source>
</evidence>
<evidence type="ECO:0000256" key="2">
    <source>
        <dbReference type="ARBA" id="ARBA00022763"/>
    </source>
</evidence>
<name>A0ABY8C9Z8_9GAMM</name>
<dbReference type="Gene3D" id="3.30.70.270">
    <property type="match status" value="1"/>
</dbReference>
<dbReference type="CDD" id="cd01700">
    <property type="entry name" value="PolY_Pol_V_umuC"/>
    <property type="match status" value="1"/>
</dbReference>
<evidence type="ECO:0000256" key="1">
    <source>
        <dbReference type="ARBA" id="ARBA00010945"/>
    </source>
</evidence>
<dbReference type="Gene3D" id="3.40.1170.60">
    <property type="match status" value="1"/>
</dbReference>
<dbReference type="InterPro" id="IPR050116">
    <property type="entry name" value="DNA_polymerase-Y"/>
</dbReference>
<keyword evidence="3" id="KW-0741">SOS mutagenesis</keyword>
<evidence type="ECO:0000313" key="8">
    <source>
        <dbReference type="Proteomes" id="UP001222275"/>
    </source>
</evidence>
<evidence type="ECO:0000256" key="3">
    <source>
        <dbReference type="ARBA" id="ARBA00023199"/>
    </source>
</evidence>
<dbReference type="EMBL" id="CP102381">
    <property type="protein sequence ID" value="WEJ62352.1"/>
    <property type="molecule type" value="Genomic_DNA"/>
</dbReference>
<dbReference type="PROSITE" id="PS50173">
    <property type="entry name" value="UMUC"/>
    <property type="match status" value="1"/>
</dbReference>
<dbReference type="Gene3D" id="1.10.150.20">
    <property type="entry name" value="5' to 3' exonuclease, C-terminal subdomain"/>
    <property type="match status" value="1"/>
</dbReference>
<evidence type="ECO:0000313" key="7">
    <source>
        <dbReference type="EMBL" id="WEJ62352.1"/>
    </source>
</evidence>
<accession>A0ABY8C9Z8</accession>
<dbReference type="SUPFAM" id="SSF56672">
    <property type="entry name" value="DNA/RNA polymerases"/>
    <property type="match status" value="1"/>
</dbReference>
<proteinExistence type="inferred from homology"/>
<protein>
    <submittedName>
        <fullName evidence="7">Y-family DNA polymerase</fullName>
    </submittedName>
</protein>
<dbReference type="InterPro" id="IPR043128">
    <property type="entry name" value="Rev_trsase/Diguanyl_cyclase"/>
</dbReference>
<keyword evidence="2" id="KW-0227">DNA damage</keyword>
<dbReference type="Pfam" id="PF13438">
    <property type="entry name" value="DUF4113"/>
    <property type="match status" value="1"/>
</dbReference>
<evidence type="ECO:0000256" key="4">
    <source>
        <dbReference type="ARBA" id="ARBA00023204"/>
    </source>
</evidence>
<dbReference type="InterPro" id="IPR017961">
    <property type="entry name" value="DNA_pol_Y-fam_little_finger"/>
</dbReference>
<evidence type="ECO:0000256" key="5">
    <source>
        <dbReference type="ARBA" id="ARBA00023236"/>
    </source>
</evidence>
<dbReference type="PANTHER" id="PTHR11076:SF34">
    <property type="entry name" value="PROTEIN UMUC"/>
    <property type="match status" value="1"/>
</dbReference>
<keyword evidence="5" id="KW-0742">SOS response</keyword>
<reference evidence="7 8" key="1">
    <citation type="submission" date="2022-06" db="EMBL/GenBank/DDBJ databases">
        <title>Thiomicrohabdus sp. nov, an obligately chemolithoautotrophic, sulfur-oxidizing bacterium isolated from beach of Guanyin Mountain. Amoy.</title>
        <authorList>
            <person name="Zhu H."/>
        </authorList>
    </citation>
    <scope>NUCLEOTIDE SEQUENCE [LARGE SCALE GENOMIC DNA]</scope>
    <source>
        <strain evidence="7 8">XGS-01</strain>
    </source>
</reference>
<dbReference type="InterPro" id="IPR043502">
    <property type="entry name" value="DNA/RNA_pol_sf"/>
</dbReference>
<dbReference type="InterPro" id="IPR001126">
    <property type="entry name" value="UmuC"/>
</dbReference>
<dbReference type="RefSeq" id="WP_275594609.1">
    <property type="nucleotide sequence ID" value="NZ_CP102381.1"/>
</dbReference>
<dbReference type="Proteomes" id="UP001222275">
    <property type="component" value="Chromosome"/>
</dbReference>
<keyword evidence="4" id="KW-0234">DNA repair</keyword>
<organism evidence="7 8">
    <name type="scientific">Thiomicrorhabdus lithotrophica</name>
    <dbReference type="NCBI Taxonomy" id="2949997"/>
    <lineage>
        <taxon>Bacteria</taxon>
        <taxon>Pseudomonadati</taxon>
        <taxon>Pseudomonadota</taxon>
        <taxon>Gammaproteobacteria</taxon>
        <taxon>Thiotrichales</taxon>
        <taxon>Piscirickettsiaceae</taxon>
        <taxon>Thiomicrorhabdus</taxon>
    </lineage>
</organism>
<keyword evidence="8" id="KW-1185">Reference proteome</keyword>
<dbReference type="InterPro" id="IPR025188">
    <property type="entry name" value="DUF4113"/>
</dbReference>
<comment type="similarity">
    <text evidence="1">Belongs to the DNA polymerase type-Y family.</text>
</comment>
<feature type="domain" description="UmuC" evidence="6">
    <location>
        <begin position="4"/>
        <end position="208"/>
    </location>
</feature>
<dbReference type="Pfam" id="PF11799">
    <property type="entry name" value="IMS_C"/>
    <property type="match status" value="1"/>
</dbReference>